<gene>
    <name evidence="2" type="ORF">KHB02_006005</name>
    <name evidence="1" type="ORF">KHB02_41865</name>
</gene>
<dbReference type="EMBL" id="JAGYPE010000009">
    <property type="protein sequence ID" value="MBS4187930.1"/>
    <property type="molecule type" value="Genomic_DNA"/>
</dbReference>
<dbReference type="Proteomes" id="UP000677265">
    <property type="component" value="Unassembled WGS sequence"/>
</dbReference>
<keyword evidence="3" id="KW-1185">Reference proteome</keyword>
<proteinExistence type="predicted"/>
<evidence type="ECO:0000313" key="3">
    <source>
        <dbReference type="Proteomes" id="UP000677265"/>
    </source>
</evidence>
<evidence type="ECO:0000313" key="2">
    <source>
        <dbReference type="EMBL" id="MCH6265077.1"/>
    </source>
</evidence>
<dbReference type="EMBL" id="JAGYPE020000007">
    <property type="protein sequence ID" value="MCH6265077.1"/>
    <property type="molecule type" value="Genomic_DNA"/>
</dbReference>
<dbReference type="AlphaFoldDB" id="A0A942YFR8"/>
<sequence>MKEYLTPKYEQWETVGTCPNCLTGEVHYRYEIHPDSSDLADWGQCDWLLCSAVLDIPLQKAKG</sequence>
<name>A0A942YFR8_9BACI</name>
<protein>
    <submittedName>
        <fullName evidence="1">Uncharacterized protein</fullName>
    </submittedName>
</protein>
<reference evidence="1" key="1">
    <citation type="submission" date="2021-05" db="EMBL/GenBank/DDBJ databases">
        <title>Novel Bacillus species.</title>
        <authorList>
            <person name="Liu G."/>
        </authorList>
    </citation>
    <scope>NUCLEOTIDE SEQUENCE</scope>
    <source>
        <strain evidence="1 3">FJAT-50051</strain>
    </source>
</reference>
<comment type="caution">
    <text evidence="1">The sequence shown here is derived from an EMBL/GenBank/DDBJ whole genome shotgun (WGS) entry which is preliminary data.</text>
</comment>
<organism evidence="1">
    <name type="scientific">Neobacillus citreus</name>
    <dbReference type="NCBI Taxonomy" id="2833578"/>
    <lineage>
        <taxon>Bacteria</taxon>
        <taxon>Bacillati</taxon>
        <taxon>Bacillota</taxon>
        <taxon>Bacilli</taxon>
        <taxon>Bacillales</taxon>
        <taxon>Bacillaceae</taxon>
        <taxon>Neobacillus</taxon>
    </lineage>
</organism>
<dbReference type="RefSeq" id="WP_213147738.1">
    <property type="nucleotide sequence ID" value="NZ_JAGYPE020000007.1"/>
</dbReference>
<evidence type="ECO:0000313" key="1">
    <source>
        <dbReference type="EMBL" id="MBS4187930.1"/>
    </source>
</evidence>
<accession>A0A942YFR8</accession>